<reference evidence="1 2" key="1">
    <citation type="submission" date="2016-12" db="EMBL/GenBank/DDBJ databases">
        <title>Genomic comparison of strains in the 'Actinomyces naeslundii' group.</title>
        <authorList>
            <person name="Mughal S.R."/>
            <person name="Do T."/>
            <person name="Gilbert S.C."/>
            <person name="Witherden E.A."/>
            <person name="Didelot X."/>
            <person name="Beighton D."/>
        </authorList>
    </citation>
    <scope>NUCLEOTIDE SEQUENCE [LARGE SCALE GENOMIC DNA]</scope>
    <source>
        <strain evidence="1 2">NCTC 10301</strain>
    </source>
</reference>
<evidence type="ECO:0000313" key="2">
    <source>
        <dbReference type="Proteomes" id="UP000187035"/>
    </source>
</evidence>
<comment type="caution">
    <text evidence="1">The sequence shown here is derived from an EMBL/GenBank/DDBJ whole genome shotgun (WGS) entry which is preliminary data.</text>
</comment>
<dbReference type="Proteomes" id="UP000187035">
    <property type="component" value="Unassembled WGS sequence"/>
</dbReference>
<accession>A0A854DBB8</accession>
<dbReference type="GeneID" id="64256400"/>
<dbReference type="AlphaFoldDB" id="A0A854DBB8"/>
<dbReference type="RefSeq" id="WP_003781954.1">
    <property type="nucleotide sequence ID" value="NZ_CAURHQ010000012.1"/>
</dbReference>
<name>A0A854DBB8_ACTNA</name>
<sequence>MPRIVTIVGASAPTVETFVATTIVREPRFYVRQLSTGAGFGLIPKDRPHRAAIEILNPTTVADPREIVRLLGVTIPRHWQPAIVTRCSVPFGEIYDQYIDIAVDTAAMSDGIAVMNGQRLPLPDPWHWRRNEEGKWTPDSAFVDACVARYKATHQDAGASQSGA</sequence>
<dbReference type="EMBL" id="MSRR01000009">
    <property type="protein sequence ID" value="OMG37221.1"/>
    <property type="molecule type" value="Genomic_DNA"/>
</dbReference>
<organism evidence="1 2">
    <name type="scientific">Actinomyces naeslundii</name>
    <dbReference type="NCBI Taxonomy" id="1655"/>
    <lineage>
        <taxon>Bacteria</taxon>
        <taxon>Bacillati</taxon>
        <taxon>Actinomycetota</taxon>
        <taxon>Actinomycetes</taxon>
        <taxon>Actinomycetales</taxon>
        <taxon>Actinomycetaceae</taxon>
        <taxon>Actinomyces</taxon>
    </lineage>
</organism>
<evidence type="ECO:0000313" key="1">
    <source>
        <dbReference type="EMBL" id="OMG37221.1"/>
    </source>
</evidence>
<proteinExistence type="predicted"/>
<gene>
    <name evidence="1" type="ORF">BKH33_04935</name>
</gene>
<protein>
    <submittedName>
        <fullName evidence="1">Uncharacterized protein</fullName>
    </submittedName>
</protein>